<evidence type="ECO:0000256" key="1">
    <source>
        <dbReference type="ARBA" id="ARBA00004442"/>
    </source>
</evidence>
<gene>
    <name evidence="8" type="ORF">GRI41_08355</name>
</gene>
<keyword evidence="3" id="KW-0998">Cell outer membrane</keyword>
<dbReference type="Proteomes" id="UP000442714">
    <property type="component" value="Unassembled WGS sequence"/>
</dbReference>
<dbReference type="AlphaFoldDB" id="A0A844ZZG9"/>
<reference evidence="8 9" key="1">
    <citation type="submission" date="2019-12" db="EMBL/GenBank/DDBJ databases">
        <title>Genomic-based taxomic classification of the family Erythrobacteraceae.</title>
        <authorList>
            <person name="Xu L."/>
        </authorList>
    </citation>
    <scope>NUCLEOTIDE SEQUENCE [LARGE SCALE GENOMIC DNA]</scope>
    <source>
        <strain evidence="8 9">KCTC 52763</strain>
    </source>
</reference>
<keyword evidence="6" id="KW-0732">Signal</keyword>
<dbReference type="InterPro" id="IPR050330">
    <property type="entry name" value="Bact_OuterMem_StrucFunc"/>
</dbReference>
<evidence type="ECO:0000256" key="3">
    <source>
        <dbReference type="ARBA" id="ARBA00023237"/>
    </source>
</evidence>
<dbReference type="InterPro" id="IPR006664">
    <property type="entry name" value="OMP_bac"/>
</dbReference>
<dbReference type="InterPro" id="IPR036737">
    <property type="entry name" value="OmpA-like_sf"/>
</dbReference>
<dbReference type="PANTHER" id="PTHR30329">
    <property type="entry name" value="STATOR ELEMENT OF FLAGELLAR MOTOR COMPLEX"/>
    <property type="match status" value="1"/>
</dbReference>
<keyword evidence="9" id="KW-1185">Reference proteome</keyword>
<dbReference type="PRINTS" id="PR01021">
    <property type="entry name" value="OMPADOMAIN"/>
</dbReference>
<accession>A0A844ZZG9</accession>
<protein>
    <submittedName>
        <fullName evidence="8">OmpA family protein</fullName>
    </submittedName>
</protein>
<keyword evidence="2 4" id="KW-0472">Membrane</keyword>
<proteinExistence type="predicted"/>
<feature type="region of interest" description="Disordered" evidence="5">
    <location>
        <begin position="54"/>
        <end position="78"/>
    </location>
</feature>
<dbReference type="PANTHER" id="PTHR30329:SF21">
    <property type="entry name" value="LIPOPROTEIN YIAD-RELATED"/>
    <property type="match status" value="1"/>
</dbReference>
<evidence type="ECO:0000256" key="2">
    <source>
        <dbReference type="ARBA" id="ARBA00023136"/>
    </source>
</evidence>
<evidence type="ECO:0000256" key="5">
    <source>
        <dbReference type="SAM" id="MobiDB-lite"/>
    </source>
</evidence>
<dbReference type="Pfam" id="PF00691">
    <property type="entry name" value="OmpA"/>
    <property type="match status" value="1"/>
</dbReference>
<feature type="domain" description="OmpA-like" evidence="7">
    <location>
        <begin position="123"/>
        <end position="238"/>
    </location>
</feature>
<dbReference type="RefSeq" id="WP_160604394.1">
    <property type="nucleotide sequence ID" value="NZ_WTYX01000001.1"/>
</dbReference>
<dbReference type="EMBL" id="WTYX01000001">
    <property type="protein sequence ID" value="MXO90829.1"/>
    <property type="molecule type" value="Genomic_DNA"/>
</dbReference>
<organism evidence="8 9">
    <name type="scientific">Pontixanthobacter aquaemixtae</name>
    <dbReference type="NCBI Taxonomy" id="1958940"/>
    <lineage>
        <taxon>Bacteria</taxon>
        <taxon>Pseudomonadati</taxon>
        <taxon>Pseudomonadota</taxon>
        <taxon>Alphaproteobacteria</taxon>
        <taxon>Sphingomonadales</taxon>
        <taxon>Erythrobacteraceae</taxon>
        <taxon>Pontixanthobacter</taxon>
    </lineage>
</organism>
<sequence>MPLQPPKIRPAIALLAGALVTVAIGFAGAATTANDMARDLSAASQQAISDAGGDGISADFATDSGQPTRHPLLSGGEDFDEKTRAQVARAVAAIPGVGGIRWSDGTMAADRGETPLTSMHCQDDVDALLRARTIRFEESSSAMDAASKELLNEVEAALRPCLGSIIAIVGHTDNSGPEPGNLALSRERATAVRDALVRRGIPRDGLRAIGVGSSKPVAGLDKADPANRRIEFSVIAKQPLVPTPIDTPGPR</sequence>
<dbReference type="PROSITE" id="PS51123">
    <property type="entry name" value="OMPA_2"/>
    <property type="match status" value="1"/>
</dbReference>
<dbReference type="SUPFAM" id="SSF103088">
    <property type="entry name" value="OmpA-like"/>
    <property type="match status" value="1"/>
</dbReference>
<dbReference type="OrthoDB" id="9814546at2"/>
<comment type="caution">
    <text evidence="8">The sequence shown here is derived from an EMBL/GenBank/DDBJ whole genome shotgun (WGS) entry which is preliminary data.</text>
</comment>
<name>A0A844ZZG9_9SPHN</name>
<evidence type="ECO:0000313" key="9">
    <source>
        <dbReference type="Proteomes" id="UP000442714"/>
    </source>
</evidence>
<evidence type="ECO:0000259" key="7">
    <source>
        <dbReference type="PROSITE" id="PS51123"/>
    </source>
</evidence>
<feature type="signal peptide" evidence="6">
    <location>
        <begin position="1"/>
        <end position="29"/>
    </location>
</feature>
<evidence type="ECO:0000313" key="8">
    <source>
        <dbReference type="EMBL" id="MXO90829.1"/>
    </source>
</evidence>
<dbReference type="CDD" id="cd07185">
    <property type="entry name" value="OmpA_C-like"/>
    <property type="match status" value="1"/>
</dbReference>
<feature type="chain" id="PRO_5033021862" evidence="6">
    <location>
        <begin position="30"/>
        <end position="251"/>
    </location>
</feature>
<dbReference type="GO" id="GO:0009279">
    <property type="term" value="C:cell outer membrane"/>
    <property type="evidence" value="ECO:0007669"/>
    <property type="project" value="UniProtKB-SubCell"/>
</dbReference>
<comment type="subcellular location">
    <subcellularLocation>
        <location evidence="1">Cell outer membrane</location>
    </subcellularLocation>
</comment>
<evidence type="ECO:0000256" key="6">
    <source>
        <dbReference type="SAM" id="SignalP"/>
    </source>
</evidence>
<evidence type="ECO:0000256" key="4">
    <source>
        <dbReference type="PROSITE-ProRule" id="PRU00473"/>
    </source>
</evidence>
<dbReference type="InterPro" id="IPR006665">
    <property type="entry name" value="OmpA-like"/>
</dbReference>
<dbReference type="Gene3D" id="3.30.1330.60">
    <property type="entry name" value="OmpA-like domain"/>
    <property type="match status" value="1"/>
</dbReference>